<dbReference type="RefSeq" id="WP_093943967.1">
    <property type="nucleotide sequence ID" value="NZ_CP022521.1"/>
</dbReference>
<dbReference type="SUPFAM" id="SSF55073">
    <property type="entry name" value="Nucleotide cyclase"/>
    <property type="match status" value="1"/>
</dbReference>
<dbReference type="KEGG" id="ahg:AHOG_27785"/>
<dbReference type="NCBIfam" id="TIGR00254">
    <property type="entry name" value="GGDEF"/>
    <property type="match status" value="1"/>
</dbReference>
<keyword evidence="1" id="KW-0548">Nucleotidyltransferase</keyword>
<dbReference type="InterPro" id="IPR029787">
    <property type="entry name" value="Nucleotide_cyclase"/>
</dbReference>
<accession>A0A221WBM3</accession>
<dbReference type="EC" id="2.7.7.65" evidence="1"/>
<keyword evidence="1" id="KW-0808">Transferase</keyword>
<dbReference type="PROSITE" id="PS50887">
    <property type="entry name" value="GGDEF"/>
    <property type="match status" value="1"/>
</dbReference>
<dbReference type="Gene3D" id="3.30.70.270">
    <property type="match status" value="1"/>
</dbReference>
<dbReference type="PANTHER" id="PTHR44757">
    <property type="entry name" value="DIGUANYLATE CYCLASE DGCP"/>
    <property type="match status" value="1"/>
</dbReference>
<dbReference type="SMART" id="SM00267">
    <property type="entry name" value="GGDEF"/>
    <property type="match status" value="1"/>
</dbReference>
<dbReference type="GO" id="GO:0052621">
    <property type="term" value="F:diguanylate cyclase activity"/>
    <property type="evidence" value="ECO:0007669"/>
    <property type="project" value="UniProtKB-EC"/>
</dbReference>
<protein>
    <submittedName>
        <fullName evidence="1">Putative diguanylate cyclase YeaJ</fullName>
        <ecNumber evidence="1">2.7.7.65</ecNumber>
    </submittedName>
</protein>
<organism evidence="1 2">
    <name type="scientific">Actinoalloteichus hoggarensis</name>
    <dbReference type="NCBI Taxonomy" id="1470176"/>
    <lineage>
        <taxon>Bacteria</taxon>
        <taxon>Bacillati</taxon>
        <taxon>Actinomycetota</taxon>
        <taxon>Actinomycetes</taxon>
        <taxon>Pseudonocardiales</taxon>
        <taxon>Pseudonocardiaceae</taxon>
        <taxon>Actinoalloteichus</taxon>
    </lineage>
</organism>
<dbReference type="Proteomes" id="UP000204221">
    <property type="component" value="Chromosome"/>
</dbReference>
<dbReference type="OrthoDB" id="3684733at2"/>
<dbReference type="CDD" id="cd01949">
    <property type="entry name" value="GGDEF"/>
    <property type="match status" value="1"/>
</dbReference>
<dbReference type="InterPro" id="IPR000160">
    <property type="entry name" value="GGDEF_dom"/>
</dbReference>
<name>A0A221WBM3_9PSEU</name>
<evidence type="ECO:0000313" key="1">
    <source>
        <dbReference type="EMBL" id="ASO23154.1"/>
    </source>
</evidence>
<dbReference type="InterPro" id="IPR043128">
    <property type="entry name" value="Rev_trsase/Diguanyl_cyclase"/>
</dbReference>
<proteinExistence type="predicted"/>
<dbReference type="Pfam" id="PF00990">
    <property type="entry name" value="GGDEF"/>
    <property type="match status" value="1"/>
</dbReference>
<reference evidence="1 2" key="1">
    <citation type="submission" date="2017-07" db="EMBL/GenBank/DDBJ databases">
        <title>Complete genome sequence of Actinoalloteichus hoggarensis DSM 45943, type strain of Actinoalloteichus hoggarensis.</title>
        <authorList>
            <person name="Ruckert C."/>
            <person name="Nouioui I."/>
            <person name="Willmese J."/>
            <person name="van Wezel G."/>
            <person name="Klenk H.-P."/>
            <person name="Kalinowski J."/>
            <person name="Zotchev S.B."/>
        </authorList>
    </citation>
    <scope>NUCLEOTIDE SEQUENCE [LARGE SCALE GENOMIC DNA]</scope>
    <source>
        <strain evidence="1 2">DSM 45943</strain>
    </source>
</reference>
<dbReference type="InterPro" id="IPR052155">
    <property type="entry name" value="Biofilm_reg_signaling"/>
</dbReference>
<sequence>MSAVRTAAQRELGSVWGDVVAELPVGVLLQNAGGEVLAANELAAMLLGRSRPELITGGLRVEHVLRDEAGAPVPRSHQLIGQLTRRPGLLRLPLVRVGAHGIETRLWMSFQVISLHGSPVLLSFLQPVDGEPARRAGVIDPLTGLPNRVLLLDRLHESLVRADIRGTMVTLVLVDICRLAEVNAVHGFERGDDLLILLADRLKAGLRADYTVARYGSDEFAIVAEHPRGSGTAIAARVNDVVGSPVFLGRVRLRPELRTAWVTSDGTLPSVAMLDRAETILRRRG</sequence>
<dbReference type="AlphaFoldDB" id="A0A221WBM3"/>
<evidence type="ECO:0000313" key="2">
    <source>
        <dbReference type="Proteomes" id="UP000204221"/>
    </source>
</evidence>
<dbReference type="PANTHER" id="PTHR44757:SF2">
    <property type="entry name" value="BIOFILM ARCHITECTURE MAINTENANCE PROTEIN MBAA"/>
    <property type="match status" value="1"/>
</dbReference>
<keyword evidence="2" id="KW-1185">Reference proteome</keyword>
<dbReference type="EMBL" id="CP022521">
    <property type="protein sequence ID" value="ASO23154.1"/>
    <property type="molecule type" value="Genomic_DNA"/>
</dbReference>
<gene>
    <name evidence="1" type="primary">yeaJ</name>
    <name evidence="1" type="ORF">AHOG_27785</name>
</gene>